<dbReference type="InterPro" id="IPR002934">
    <property type="entry name" value="Polymerase_NTP_transf_dom"/>
</dbReference>
<dbReference type="RefSeq" id="WP_200252001.1">
    <property type="nucleotide sequence ID" value="NZ_NRRY01000113.1"/>
</dbReference>
<sequence length="124" mass="13950">MKTNNPHIPDTQASITEPKACPGADPVIVDCATQLKQALGERLRELWLYGSRACGNARPDSDDDLLVLLDRDVTELRERILDVQVDMLDRHDALVTTLLHTQDDWRQQQGDPLAINIAREAVRL</sequence>
<evidence type="ECO:0000313" key="3">
    <source>
        <dbReference type="Proteomes" id="UP001138768"/>
    </source>
</evidence>
<keyword evidence="3" id="KW-1185">Reference proteome</keyword>
<evidence type="ECO:0000259" key="1">
    <source>
        <dbReference type="Pfam" id="PF01909"/>
    </source>
</evidence>
<dbReference type="Gene3D" id="3.30.460.10">
    <property type="entry name" value="Beta Polymerase, domain 2"/>
    <property type="match status" value="1"/>
</dbReference>
<protein>
    <recommendedName>
        <fullName evidence="1">Polymerase nucleotidyl transferase domain-containing protein</fullName>
    </recommendedName>
</protein>
<dbReference type="PANTHER" id="PTHR33933">
    <property type="entry name" value="NUCLEOTIDYLTRANSFERASE"/>
    <property type="match status" value="1"/>
</dbReference>
<dbReference type="PANTHER" id="PTHR33933:SF1">
    <property type="entry name" value="PROTEIN ADENYLYLTRANSFERASE MNTA-RELATED"/>
    <property type="match status" value="1"/>
</dbReference>
<gene>
    <name evidence="2" type="ORF">CKO42_25950</name>
</gene>
<dbReference type="EMBL" id="NRRY01000113">
    <property type="protein sequence ID" value="MBK1621763.1"/>
    <property type="molecule type" value="Genomic_DNA"/>
</dbReference>
<comment type="caution">
    <text evidence="2">The sequence shown here is derived from an EMBL/GenBank/DDBJ whole genome shotgun (WGS) entry which is preliminary data.</text>
</comment>
<name>A0A9X1B6Q8_9GAMM</name>
<dbReference type="AlphaFoldDB" id="A0A9X1B6Q8"/>
<feature type="domain" description="Polymerase nucleotidyl transferase" evidence="1">
    <location>
        <begin position="35"/>
        <end position="96"/>
    </location>
</feature>
<dbReference type="InterPro" id="IPR052548">
    <property type="entry name" value="Type_VII_TA_antitoxin"/>
</dbReference>
<organism evidence="2 3">
    <name type="scientific">Lamprobacter modestohalophilus</name>
    <dbReference type="NCBI Taxonomy" id="1064514"/>
    <lineage>
        <taxon>Bacteria</taxon>
        <taxon>Pseudomonadati</taxon>
        <taxon>Pseudomonadota</taxon>
        <taxon>Gammaproteobacteria</taxon>
        <taxon>Chromatiales</taxon>
        <taxon>Chromatiaceae</taxon>
        <taxon>Lamprobacter</taxon>
    </lineage>
</organism>
<reference evidence="2 3" key="1">
    <citation type="journal article" date="2020" name="Microorganisms">
        <title>Osmotic Adaptation and Compatible Solute Biosynthesis of Phototrophic Bacteria as Revealed from Genome Analyses.</title>
        <authorList>
            <person name="Imhoff J.F."/>
            <person name="Rahn T."/>
            <person name="Kunzel S."/>
            <person name="Keller A."/>
            <person name="Neulinger S.C."/>
        </authorList>
    </citation>
    <scope>NUCLEOTIDE SEQUENCE [LARGE SCALE GENOMIC DNA]</scope>
    <source>
        <strain evidence="2 3">DSM 25653</strain>
    </source>
</reference>
<dbReference type="InterPro" id="IPR043519">
    <property type="entry name" value="NT_sf"/>
</dbReference>
<dbReference type="SUPFAM" id="SSF81301">
    <property type="entry name" value="Nucleotidyltransferase"/>
    <property type="match status" value="1"/>
</dbReference>
<dbReference type="GO" id="GO:0016779">
    <property type="term" value="F:nucleotidyltransferase activity"/>
    <property type="evidence" value="ECO:0007669"/>
    <property type="project" value="InterPro"/>
</dbReference>
<dbReference type="Proteomes" id="UP001138768">
    <property type="component" value="Unassembled WGS sequence"/>
</dbReference>
<accession>A0A9X1B6Q8</accession>
<dbReference type="Pfam" id="PF01909">
    <property type="entry name" value="NTP_transf_2"/>
    <property type="match status" value="1"/>
</dbReference>
<proteinExistence type="predicted"/>
<evidence type="ECO:0000313" key="2">
    <source>
        <dbReference type="EMBL" id="MBK1621763.1"/>
    </source>
</evidence>